<dbReference type="Proteomes" id="UP001528912">
    <property type="component" value="Unassembled WGS sequence"/>
</dbReference>
<dbReference type="RefSeq" id="WP_277192113.1">
    <property type="nucleotide sequence ID" value="NZ_JAROAV010000028.1"/>
</dbReference>
<dbReference type="InterPro" id="IPR024726">
    <property type="entry name" value="FhuF_C"/>
</dbReference>
<gene>
    <name evidence="2" type="ORF">P4R38_10655</name>
</gene>
<keyword evidence="3" id="KW-1185">Reference proteome</keyword>
<accession>A0ABT6C777</accession>
<dbReference type="Pfam" id="PF11575">
    <property type="entry name" value="FhuF_C"/>
    <property type="match status" value="1"/>
</dbReference>
<evidence type="ECO:0000313" key="2">
    <source>
        <dbReference type="EMBL" id="MDF8264705.1"/>
    </source>
</evidence>
<dbReference type="EMBL" id="JAROAV010000028">
    <property type="protein sequence ID" value="MDF8264705.1"/>
    <property type="molecule type" value="Genomic_DNA"/>
</dbReference>
<reference evidence="2 3" key="1">
    <citation type="submission" date="2023-03" db="EMBL/GenBank/DDBJ databases">
        <title>YIM 133296 draft genome.</title>
        <authorList>
            <person name="Xiong L."/>
        </authorList>
    </citation>
    <scope>NUCLEOTIDE SEQUENCE [LARGE SCALE GENOMIC DNA]</scope>
    <source>
        <strain evidence="2 3">YIM 133296</strain>
    </source>
</reference>
<organism evidence="2 3">
    <name type="scientific">Luteipulveratus flavus</name>
    <dbReference type="NCBI Taxonomy" id="3031728"/>
    <lineage>
        <taxon>Bacteria</taxon>
        <taxon>Bacillati</taxon>
        <taxon>Actinomycetota</taxon>
        <taxon>Actinomycetes</taxon>
        <taxon>Micrococcales</taxon>
        <taxon>Dermacoccaceae</taxon>
        <taxon>Luteipulveratus</taxon>
    </lineage>
</organism>
<name>A0ABT6C777_9MICO</name>
<sequence length="126" mass="13802">MVASPYALDLAPERLSVGFSGPGGFADRLGVGPGPVEWRPRLSERRGLAERAYRTHAQEFARTYEPGVKMSSAHRAGSVEDAWQAAWAGASRAVLGWASPDRWRDSCCFIYALPGAHECARCPRLR</sequence>
<proteinExistence type="predicted"/>
<evidence type="ECO:0000313" key="3">
    <source>
        <dbReference type="Proteomes" id="UP001528912"/>
    </source>
</evidence>
<comment type="caution">
    <text evidence="2">The sequence shown here is derived from an EMBL/GenBank/DDBJ whole genome shotgun (WGS) entry which is preliminary data.</text>
</comment>
<feature type="domain" description="Ferric siderophore reductase C-terminal" evidence="1">
    <location>
        <begin position="104"/>
        <end position="124"/>
    </location>
</feature>
<evidence type="ECO:0000259" key="1">
    <source>
        <dbReference type="Pfam" id="PF11575"/>
    </source>
</evidence>
<protein>
    <submittedName>
        <fullName evidence="2">(2Fe-2S)-binding protein</fullName>
    </submittedName>
</protein>